<protein>
    <submittedName>
        <fullName evidence="4">NAD(P)-dependent oxidoreductase</fullName>
    </submittedName>
</protein>
<evidence type="ECO:0000256" key="2">
    <source>
        <dbReference type="ARBA" id="ARBA00023002"/>
    </source>
</evidence>
<dbReference type="PANTHER" id="PTHR48107:SF16">
    <property type="entry name" value="NADPH-DEPENDENT ALDEHYDE REDUCTASE 1, CHLOROPLASTIC"/>
    <property type="match status" value="1"/>
</dbReference>
<sequence length="289" mass="31023">MSDKPTIFPPQKQDAGAGHPGLEYKMTPAPEFIREGYKGADKLKGKVALITGGDSGIGRAVAVHFAVEGADVAISYFPTEQQDAEMVQEIVRGYGRRCLLLPGDLKQPAACQEIVDRTVAELGGLNILVNNAAEQNWHESLEEIKDEELDSIFNLNIIAMFRITRAALKHLAEGDSIINTASVNGFKGNEMLLDYTSTKGAITAFTRALSLQLIKKGIRVNSVAPGPIWTPFITGIGMLKLPLFGHDVPMGRAGQPSEVAPSYVFLASEDASYFSGQTLHPNGGSVVNA</sequence>
<organism evidence="4 5">
    <name type="scientific">Hymenobacter lapidarius</name>
    <dbReference type="NCBI Taxonomy" id="1908237"/>
    <lineage>
        <taxon>Bacteria</taxon>
        <taxon>Pseudomonadati</taxon>
        <taxon>Bacteroidota</taxon>
        <taxon>Cytophagia</taxon>
        <taxon>Cytophagales</taxon>
        <taxon>Hymenobacteraceae</taxon>
        <taxon>Hymenobacter</taxon>
    </lineage>
</organism>
<keyword evidence="2" id="KW-0560">Oxidoreductase</keyword>
<dbReference type="EMBL" id="MDZB01000153">
    <property type="protein sequence ID" value="OGX82026.1"/>
    <property type="molecule type" value="Genomic_DNA"/>
</dbReference>
<accession>A0A1G1STS4</accession>
<dbReference type="InterPro" id="IPR020904">
    <property type="entry name" value="Sc_DH/Rdtase_CS"/>
</dbReference>
<dbReference type="GO" id="GO:0016614">
    <property type="term" value="F:oxidoreductase activity, acting on CH-OH group of donors"/>
    <property type="evidence" value="ECO:0007669"/>
    <property type="project" value="UniProtKB-ARBA"/>
</dbReference>
<proteinExistence type="inferred from homology"/>
<dbReference type="FunFam" id="3.40.50.720:FF:000084">
    <property type="entry name" value="Short-chain dehydrogenase reductase"/>
    <property type="match status" value="1"/>
</dbReference>
<dbReference type="RefSeq" id="WP_070730421.1">
    <property type="nucleotide sequence ID" value="NZ_MDZB01000153.1"/>
</dbReference>
<dbReference type="AlphaFoldDB" id="A0A1G1STS4"/>
<dbReference type="PRINTS" id="PR00081">
    <property type="entry name" value="GDHRDH"/>
</dbReference>
<gene>
    <name evidence="4" type="ORF">BEN47_05250</name>
</gene>
<dbReference type="Proteomes" id="UP000176294">
    <property type="component" value="Unassembled WGS sequence"/>
</dbReference>
<dbReference type="CDD" id="cd05355">
    <property type="entry name" value="SDR_c1"/>
    <property type="match status" value="1"/>
</dbReference>
<name>A0A1G1STS4_9BACT</name>
<reference evidence="4 5" key="1">
    <citation type="submission" date="2016-08" db="EMBL/GenBank/DDBJ databases">
        <title>Hymenobacter coccineus sp. nov., Hymenobacter lapidarius sp. nov. and Hymenobacter glacialis sp. nov., isolated from Antarctic soil.</title>
        <authorList>
            <person name="Sedlacek I."/>
            <person name="Kralova S."/>
            <person name="Kyrova K."/>
            <person name="Maslanova I."/>
            <person name="Stankova E."/>
            <person name="Vrbovska V."/>
            <person name="Nemec M."/>
            <person name="Bartak M."/>
            <person name="Svec P."/>
            <person name="Busse H.-J."/>
            <person name="Pantucek R."/>
        </authorList>
    </citation>
    <scope>NUCLEOTIDE SEQUENCE [LARGE SCALE GENOMIC DNA]</scope>
    <source>
        <strain evidence="4 5">CCM 8643</strain>
    </source>
</reference>
<dbReference type="PROSITE" id="PS00061">
    <property type="entry name" value="ADH_SHORT"/>
    <property type="match status" value="1"/>
</dbReference>
<dbReference type="SUPFAM" id="SSF51735">
    <property type="entry name" value="NAD(P)-binding Rossmann-fold domains"/>
    <property type="match status" value="1"/>
</dbReference>
<feature type="region of interest" description="Disordered" evidence="3">
    <location>
        <begin position="1"/>
        <end position="21"/>
    </location>
</feature>
<evidence type="ECO:0000256" key="3">
    <source>
        <dbReference type="SAM" id="MobiDB-lite"/>
    </source>
</evidence>
<evidence type="ECO:0000256" key="1">
    <source>
        <dbReference type="ARBA" id="ARBA00006484"/>
    </source>
</evidence>
<dbReference type="OrthoDB" id="9804104at2"/>
<dbReference type="Pfam" id="PF13561">
    <property type="entry name" value="adh_short_C2"/>
    <property type="match status" value="1"/>
</dbReference>
<dbReference type="Gene3D" id="3.40.50.720">
    <property type="entry name" value="NAD(P)-binding Rossmann-like Domain"/>
    <property type="match status" value="1"/>
</dbReference>
<dbReference type="STRING" id="1908237.BEN47_05250"/>
<dbReference type="PANTHER" id="PTHR48107">
    <property type="entry name" value="NADPH-DEPENDENT ALDEHYDE REDUCTASE-LIKE PROTEIN, CHLOROPLASTIC-RELATED"/>
    <property type="match status" value="1"/>
</dbReference>
<keyword evidence="5" id="KW-1185">Reference proteome</keyword>
<evidence type="ECO:0000313" key="4">
    <source>
        <dbReference type="EMBL" id="OGX82026.1"/>
    </source>
</evidence>
<evidence type="ECO:0000313" key="5">
    <source>
        <dbReference type="Proteomes" id="UP000176294"/>
    </source>
</evidence>
<dbReference type="InterPro" id="IPR002347">
    <property type="entry name" value="SDR_fam"/>
</dbReference>
<comment type="similarity">
    <text evidence="1">Belongs to the short-chain dehydrogenases/reductases (SDR) family.</text>
</comment>
<dbReference type="InterPro" id="IPR036291">
    <property type="entry name" value="NAD(P)-bd_dom_sf"/>
</dbReference>
<dbReference type="PRINTS" id="PR00080">
    <property type="entry name" value="SDRFAMILY"/>
</dbReference>
<comment type="caution">
    <text evidence="4">The sequence shown here is derived from an EMBL/GenBank/DDBJ whole genome shotgun (WGS) entry which is preliminary data.</text>
</comment>